<name>F0ZDW0_DICPU</name>
<dbReference type="PANTHER" id="PTHR32419">
    <property type="entry name" value="GLUTATHIONYL-HYDROQUINONE REDUCTASE"/>
    <property type="match status" value="1"/>
</dbReference>
<dbReference type="Gene3D" id="3.40.30.10">
    <property type="entry name" value="Glutaredoxin"/>
    <property type="match status" value="1"/>
</dbReference>
<dbReference type="InParanoid" id="F0ZDW0"/>
<dbReference type="InterPro" id="IPR016639">
    <property type="entry name" value="GST_Omega/GSH"/>
</dbReference>
<sequence>MLKGLEDIIDISVVNYTMEVFTRKEGCAVDKVYLLSNPNFDACITVPVLFDKKTKTIVNNESAEIIRILNSSFNDFCKTKEQSELNYYSNRNRY</sequence>
<organism evidence="1 2">
    <name type="scientific">Dictyostelium purpureum</name>
    <name type="common">Slime mold</name>
    <dbReference type="NCBI Taxonomy" id="5786"/>
    <lineage>
        <taxon>Eukaryota</taxon>
        <taxon>Amoebozoa</taxon>
        <taxon>Evosea</taxon>
        <taxon>Eumycetozoa</taxon>
        <taxon>Dictyostelia</taxon>
        <taxon>Dictyosteliales</taxon>
        <taxon>Dictyosteliaceae</taxon>
        <taxon>Dictyostelium</taxon>
    </lineage>
</organism>
<dbReference type="Proteomes" id="UP000001064">
    <property type="component" value="Unassembled WGS sequence"/>
</dbReference>
<dbReference type="eggNOG" id="KOG2903">
    <property type="taxonomic scope" value="Eukaryota"/>
</dbReference>
<dbReference type="OrthoDB" id="2309723at2759"/>
<dbReference type="GeneID" id="10503195"/>
<dbReference type="RefSeq" id="XP_003285599.1">
    <property type="nucleotide sequence ID" value="XM_003285551.1"/>
</dbReference>
<dbReference type="PANTHER" id="PTHR32419:SF6">
    <property type="entry name" value="GLUTATHIONE S-TRANSFERASE OMEGA-LIKE 1-RELATED"/>
    <property type="match status" value="1"/>
</dbReference>
<protein>
    <submittedName>
        <fullName evidence="1">Uncharacterized protein</fullName>
    </submittedName>
</protein>
<evidence type="ECO:0000313" key="1">
    <source>
        <dbReference type="EMBL" id="EGC37849.1"/>
    </source>
</evidence>
<dbReference type="VEuPathDB" id="AmoebaDB:DICPUDRAFT_149491"/>
<reference evidence="2" key="1">
    <citation type="journal article" date="2011" name="Genome Biol.">
        <title>Comparative genomics of the social amoebae Dictyostelium discoideum and Dictyostelium purpureum.</title>
        <authorList>
            <consortium name="US DOE Joint Genome Institute (JGI-PGF)"/>
            <person name="Sucgang R."/>
            <person name="Kuo A."/>
            <person name="Tian X."/>
            <person name="Salerno W."/>
            <person name="Parikh A."/>
            <person name="Feasley C.L."/>
            <person name="Dalin E."/>
            <person name="Tu H."/>
            <person name="Huang E."/>
            <person name="Barry K."/>
            <person name="Lindquist E."/>
            <person name="Shapiro H."/>
            <person name="Bruce D."/>
            <person name="Schmutz J."/>
            <person name="Salamov A."/>
            <person name="Fey P."/>
            <person name="Gaudet P."/>
            <person name="Anjard C."/>
            <person name="Babu M.M."/>
            <person name="Basu S."/>
            <person name="Bushmanova Y."/>
            <person name="van der Wel H."/>
            <person name="Katoh-Kurasawa M."/>
            <person name="Dinh C."/>
            <person name="Coutinho P.M."/>
            <person name="Saito T."/>
            <person name="Elias M."/>
            <person name="Schaap P."/>
            <person name="Kay R.R."/>
            <person name="Henrissat B."/>
            <person name="Eichinger L."/>
            <person name="Rivero F."/>
            <person name="Putnam N.H."/>
            <person name="West C.M."/>
            <person name="Loomis W.F."/>
            <person name="Chisholm R.L."/>
            <person name="Shaulsky G."/>
            <person name="Strassmann J.E."/>
            <person name="Queller D.C."/>
            <person name="Kuspa A."/>
            <person name="Grigoriev I.V."/>
        </authorList>
    </citation>
    <scope>NUCLEOTIDE SEQUENCE [LARGE SCALE GENOMIC DNA]</scope>
    <source>
        <strain evidence="2">QSDP1</strain>
    </source>
</reference>
<accession>F0ZDW0</accession>
<dbReference type="AlphaFoldDB" id="F0ZDW0"/>
<gene>
    <name evidence="1" type="ORF">DICPUDRAFT_149491</name>
</gene>
<dbReference type="EMBL" id="GL870989">
    <property type="protein sequence ID" value="EGC37849.1"/>
    <property type="molecule type" value="Genomic_DNA"/>
</dbReference>
<dbReference type="GO" id="GO:0004364">
    <property type="term" value="F:glutathione transferase activity"/>
    <property type="evidence" value="ECO:0007669"/>
    <property type="project" value="InterPro"/>
</dbReference>
<evidence type="ECO:0000313" key="2">
    <source>
        <dbReference type="Proteomes" id="UP000001064"/>
    </source>
</evidence>
<dbReference type="KEGG" id="dpp:DICPUDRAFT_149491"/>
<keyword evidence="2" id="KW-1185">Reference proteome</keyword>
<proteinExistence type="predicted"/>